<evidence type="ECO:0000313" key="1">
    <source>
        <dbReference type="EMBL" id="PVU93505.1"/>
    </source>
</evidence>
<reference evidence="1 2" key="1">
    <citation type="journal article" date="2018" name="MBio">
        <title>Comparative Genomics Reveals the Core Gene Toolbox for the Fungus-Insect Symbiosis.</title>
        <authorList>
            <person name="Wang Y."/>
            <person name="Stata M."/>
            <person name="Wang W."/>
            <person name="Stajich J.E."/>
            <person name="White M.M."/>
            <person name="Moncalvo J.M."/>
        </authorList>
    </citation>
    <scope>NUCLEOTIDE SEQUENCE [LARGE SCALE GENOMIC DNA]</scope>
    <source>
        <strain evidence="1 2">SWE-8-4</strain>
    </source>
</reference>
<name>A0A2T9YMC9_9FUNG</name>
<dbReference type="SUPFAM" id="SSF56219">
    <property type="entry name" value="DNase I-like"/>
    <property type="match status" value="1"/>
</dbReference>
<protein>
    <recommendedName>
        <fullName evidence="3">Reverse transcriptase domain-containing protein</fullName>
    </recommendedName>
</protein>
<dbReference type="AlphaFoldDB" id="A0A2T9YMC9"/>
<dbReference type="InterPro" id="IPR036691">
    <property type="entry name" value="Endo/exonu/phosph_ase_sf"/>
</dbReference>
<dbReference type="STRING" id="133385.A0A2T9YMC9"/>
<dbReference type="OrthoDB" id="2260598at2759"/>
<evidence type="ECO:0008006" key="3">
    <source>
        <dbReference type="Google" id="ProtNLM"/>
    </source>
</evidence>
<accession>A0A2T9YMC9</accession>
<keyword evidence="2" id="KW-1185">Reference proteome</keyword>
<dbReference type="Proteomes" id="UP000245383">
    <property type="component" value="Unassembled WGS sequence"/>
</dbReference>
<dbReference type="Gene3D" id="3.60.10.10">
    <property type="entry name" value="Endonuclease/exonuclease/phosphatase"/>
    <property type="match status" value="1"/>
</dbReference>
<gene>
    <name evidence="1" type="ORF">BB561_003249</name>
</gene>
<proteinExistence type="predicted"/>
<dbReference type="EMBL" id="MBFR01000127">
    <property type="protein sequence ID" value="PVU93505.1"/>
    <property type="molecule type" value="Genomic_DNA"/>
</dbReference>
<organism evidence="1 2">
    <name type="scientific">Smittium simulii</name>
    <dbReference type="NCBI Taxonomy" id="133385"/>
    <lineage>
        <taxon>Eukaryota</taxon>
        <taxon>Fungi</taxon>
        <taxon>Fungi incertae sedis</taxon>
        <taxon>Zoopagomycota</taxon>
        <taxon>Kickxellomycotina</taxon>
        <taxon>Harpellomycetes</taxon>
        <taxon>Harpellales</taxon>
        <taxon>Legeriomycetaceae</taxon>
        <taxon>Smittium</taxon>
    </lineage>
</organism>
<comment type="caution">
    <text evidence="1">The sequence shown here is derived from an EMBL/GenBank/DDBJ whole genome shotgun (WGS) entry which is preliminary data.</text>
</comment>
<evidence type="ECO:0000313" key="2">
    <source>
        <dbReference type="Proteomes" id="UP000245383"/>
    </source>
</evidence>
<sequence length="985" mass="112068">MTVDGAQNQQNTSNNTNEKLNCWNIYELFTHSVRNAIKIHTNTKFELVFNKKKQSDPKKQPLIICLQETLLTKKSHRCRLAGYTAIEQKSDLTCGGNGLLIGVKENIGLNISEFQSNPHWISCKITAVLIDNTRLDIVLINVHIPSAGIRKKRRFKPKILIVGDFNTDIAKTIKYMRKIGADVEQAIVSKLSGSRKKDLEIDRMIDHISYSRFNTRPSNLNHNRFSILAQMNNTADELCIQTEAAVNNIVSDLKLNKISQKLINLYSDLKKKTIKAIKNDAKKQYLINLKKTSEELINNKPKQFWAWIKSRIGGGYTSTSNRPVLNTDGVLVIEQDQKLITWAKHFESLAKDATGNSQSNTKWQKIWKSTKNAFPECNYIITWNEIKTALKATSNNKATGTDGIPSKIWKLAERDQNYKSHLELIILKIFTVIYKNGEIQEKLTTRIVVPVSKKVNLTGYPLSPMLFYMYINDIFNGVYGVHVSGFSKWIPGLLFADDAVVIAELSDKLQIAILKVVQSALIPIGTYGGEFFGMSKFRIKPIHIIADRALRVIAGANRATAMSRLPDLIRNSYKSRSKTWVSGLTVIGKIRTGTYWSTEQLAKSQLIPKLYKEKCPCCNANVPETIEHILLGCSRWAAIRAETISKFIPRLYKLAMNNNNQTLMQAKMQLVGKLLRGESKKSLLQLRKEKESNVPSSMELETAKFIDGIRVARALILNGIKCLPTPLNRCPVARTRAFGKWTSLRTWISDLIKCPYKHRCDTWVSGCTRWAKKYNGNINKIKNTSETLNNRQKKNDKSQISKWIADTEAGTSCNWMGLELVYPELKTHINYVFKIRNGTYWTARRYAKSGFIEKRFIEECPFCRNIAPETIEHIHFKCSRWQALQVDILAQYINIYRAQVATKPPILFASISMRLVGKLLGEELKLSSTRIHKDPTVLCVKTTLATAKFLNAITLPRYLMLNSIRSVLVYPNQFFPVTETLVSQT</sequence>